<dbReference type="Gene3D" id="3.30.420.10">
    <property type="entry name" value="Ribonuclease H-like superfamily/Ribonuclease H"/>
    <property type="match status" value="1"/>
</dbReference>
<evidence type="ECO:0000313" key="2">
    <source>
        <dbReference type="Proteomes" id="UP000025227"/>
    </source>
</evidence>
<dbReference type="OMA" id="PEMDEGH"/>
<sequence length="132" mass="15292">MLYYEFLESGTTVTATTYSNQLQKVADAIFHKYPKRLETYLLTTTLAPTCQRWRRQEIQELGWEVLPHPPHSADLAPSDYYLLRALKQHLRDKNFDNQEQLKMEVGNFISTQPTDSGEVGSTNCPEMDEGHR</sequence>
<dbReference type="AlphaFoldDB" id="A0A7I4XX20"/>
<reference evidence="3" key="1">
    <citation type="submission" date="2020-12" db="UniProtKB">
        <authorList>
            <consortium name="WormBaseParasite"/>
        </authorList>
    </citation>
    <scope>IDENTIFICATION</scope>
    <source>
        <strain evidence="3">MHco3</strain>
    </source>
</reference>
<dbReference type="InterPro" id="IPR036397">
    <property type="entry name" value="RNaseH_sf"/>
</dbReference>
<dbReference type="InterPro" id="IPR052709">
    <property type="entry name" value="Transposase-MT_Hybrid"/>
</dbReference>
<keyword evidence="2" id="KW-1185">Reference proteome</keyword>
<name>A0A7I4XX20_HAECO</name>
<feature type="compositionally biased region" description="Polar residues" evidence="1">
    <location>
        <begin position="109"/>
        <end position="124"/>
    </location>
</feature>
<dbReference type="WBParaSite" id="HCON_00018770-00001">
    <property type="protein sequence ID" value="HCON_00018770-00001"/>
    <property type="gene ID" value="HCON_00018770"/>
</dbReference>
<accession>A0A7I4XX20</accession>
<organism evidence="2 3">
    <name type="scientific">Haemonchus contortus</name>
    <name type="common">Barber pole worm</name>
    <dbReference type="NCBI Taxonomy" id="6289"/>
    <lineage>
        <taxon>Eukaryota</taxon>
        <taxon>Metazoa</taxon>
        <taxon>Ecdysozoa</taxon>
        <taxon>Nematoda</taxon>
        <taxon>Chromadorea</taxon>
        <taxon>Rhabditida</taxon>
        <taxon>Rhabditina</taxon>
        <taxon>Rhabditomorpha</taxon>
        <taxon>Strongyloidea</taxon>
        <taxon>Trichostrongylidae</taxon>
        <taxon>Haemonchus</taxon>
    </lineage>
</organism>
<dbReference type="PANTHER" id="PTHR46060">
    <property type="entry name" value="MARINER MOS1 TRANSPOSASE-LIKE PROTEIN"/>
    <property type="match status" value="1"/>
</dbReference>
<dbReference type="Pfam" id="PF01359">
    <property type="entry name" value="Transposase_1"/>
    <property type="match status" value="1"/>
</dbReference>
<evidence type="ECO:0000313" key="3">
    <source>
        <dbReference type="WBParaSite" id="HCON_00018770-00001"/>
    </source>
</evidence>
<evidence type="ECO:0000256" key="1">
    <source>
        <dbReference type="SAM" id="MobiDB-lite"/>
    </source>
</evidence>
<dbReference type="InterPro" id="IPR001888">
    <property type="entry name" value="Transposase_1"/>
</dbReference>
<dbReference type="GO" id="GO:0003676">
    <property type="term" value="F:nucleic acid binding"/>
    <property type="evidence" value="ECO:0007669"/>
    <property type="project" value="InterPro"/>
</dbReference>
<proteinExistence type="predicted"/>
<dbReference type="PANTHER" id="PTHR46060:SF1">
    <property type="entry name" value="MARINER MOS1 TRANSPOSASE-LIKE PROTEIN"/>
    <property type="match status" value="1"/>
</dbReference>
<feature type="region of interest" description="Disordered" evidence="1">
    <location>
        <begin position="109"/>
        <end position="132"/>
    </location>
</feature>
<dbReference type="Proteomes" id="UP000025227">
    <property type="component" value="Unplaced"/>
</dbReference>
<dbReference type="OrthoDB" id="9970333at2759"/>
<protein>
    <submittedName>
        <fullName evidence="3">Histone-lysine N-methyltransferase SETMAR</fullName>
    </submittedName>
</protein>